<name>A0A0L6V4Y2_9BASI</name>
<gene>
    <name evidence="1" type="ORF">VP01_2572g1</name>
</gene>
<dbReference type="EMBL" id="LAVV01007471">
    <property type="protein sequence ID" value="KNZ55823.1"/>
    <property type="molecule type" value="Genomic_DNA"/>
</dbReference>
<dbReference type="OrthoDB" id="10508350at2759"/>
<dbReference type="Proteomes" id="UP000037035">
    <property type="component" value="Unassembled WGS sequence"/>
</dbReference>
<accession>A0A0L6V4Y2</accession>
<dbReference type="VEuPathDB" id="FungiDB:VP01_2572g1"/>
<evidence type="ECO:0000313" key="1">
    <source>
        <dbReference type="EMBL" id="KNZ55823.1"/>
    </source>
</evidence>
<comment type="caution">
    <text evidence="1">The sequence shown here is derived from an EMBL/GenBank/DDBJ whole genome shotgun (WGS) entry which is preliminary data.</text>
</comment>
<keyword evidence="2" id="KW-1185">Reference proteome</keyword>
<sequence length="175" mass="19920">MPILDHRTILWDQWSKLPLSFSWIYWFPYPMGAMPYINPMPFFGGMPFLYSPMNSYPGLPCSPSPMPFASGHHPVLPQSPKTLMGTNPNGPILSPAPSNNHIILDDYFCFSHVDQNSGGILTALDKLGITHHTQFQKFQAAELEEAGMKRAHARALVRLYKIFERHLKSLHCKQR</sequence>
<protein>
    <submittedName>
        <fullName evidence="1">Uncharacterized protein</fullName>
    </submittedName>
</protein>
<proteinExistence type="predicted"/>
<dbReference type="AlphaFoldDB" id="A0A0L6V4Y2"/>
<evidence type="ECO:0000313" key="2">
    <source>
        <dbReference type="Proteomes" id="UP000037035"/>
    </source>
</evidence>
<reference evidence="1 2" key="1">
    <citation type="submission" date="2015-08" db="EMBL/GenBank/DDBJ databases">
        <title>Next Generation Sequencing and Analysis of the Genome of Puccinia sorghi L Schw, the Causal Agent of Maize Common Rust.</title>
        <authorList>
            <person name="Rochi L."/>
            <person name="Burguener G."/>
            <person name="Darino M."/>
            <person name="Turjanski A."/>
            <person name="Kreff E."/>
            <person name="Dieguez M.J."/>
            <person name="Sacco F."/>
        </authorList>
    </citation>
    <scope>NUCLEOTIDE SEQUENCE [LARGE SCALE GENOMIC DNA]</scope>
    <source>
        <strain evidence="1 2">RO10H11247</strain>
    </source>
</reference>
<organism evidence="1 2">
    <name type="scientific">Puccinia sorghi</name>
    <dbReference type="NCBI Taxonomy" id="27349"/>
    <lineage>
        <taxon>Eukaryota</taxon>
        <taxon>Fungi</taxon>
        <taxon>Dikarya</taxon>
        <taxon>Basidiomycota</taxon>
        <taxon>Pucciniomycotina</taxon>
        <taxon>Pucciniomycetes</taxon>
        <taxon>Pucciniales</taxon>
        <taxon>Pucciniaceae</taxon>
        <taxon>Puccinia</taxon>
    </lineage>
</organism>